<keyword evidence="1" id="KW-0812">Transmembrane</keyword>
<keyword evidence="3" id="KW-1185">Reference proteome</keyword>
<evidence type="ECO:0000313" key="2">
    <source>
        <dbReference type="EMBL" id="MRI86350.1"/>
    </source>
</evidence>
<feature type="transmembrane region" description="Helical" evidence="1">
    <location>
        <begin position="345"/>
        <end position="364"/>
    </location>
</feature>
<keyword evidence="1" id="KW-1133">Transmembrane helix</keyword>
<gene>
    <name evidence="2" type="ORF">GIY09_10895</name>
</gene>
<organism evidence="2 3">
    <name type="scientific">Fundicoccus ignavus</name>
    <dbReference type="NCBI Taxonomy" id="2664442"/>
    <lineage>
        <taxon>Bacteria</taxon>
        <taxon>Bacillati</taxon>
        <taxon>Bacillota</taxon>
        <taxon>Bacilli</taxon>
        <taxon>Lactobacillales</taxon>
        <taxon>Aerococcaceae</taxon>
        <taxon>Fundicoccus</taxon>
    </lineage>
</organism>
<evidence type="ECO:0000313" key="3">
    <source>
        <dbReference type="Proteomes" id="UP000430975"/>
    </source>
</evidence>
<reference evidence="2 3" key="1">
    <citation type="submission" date="2019-11" db="EMBL/GenBank/DDBJ databases">
        <title>Characterisation of Fundicoccus ignavus gen. nov. sp. nov., a novel genus of the family Aerococcaceae isolated from bulk tank milk.</title>
        <authorList>
            <person name="Siebert A."/>
            <person name="Huptas C."/>
            <person name="Wenning M."/>
            <person name="Scherer S."/>
            <person name="Doll E.V."/>
        </authorList>
    </citation>
    <scope>NUCLEOTIDE SEQUENCE [LARGE SCALE GENOMIC DNA]</scope>
    <source>
        <strain evidence="2 3">WS4759</strain>
    </source>
</reference>
<feature type="transmembrane region" description="Helical" evidence="1">
    <location>
        <begin position="210"/>
        <end position="229"/>
    </location>
</feature>
<comment type="caution">
    <text evidence="2">The sequence shown here is derived from an EMBL/GenBank/DDBJ whole genome shotgun (WGS) entry which is preliminary data.</text>
</comment>
<evidence type="ECO:0000256" key="1">
    <source>
        <dbReference type="SAM" id="Phobius"/>
    </source>
</evidence>
<feature type="transmembrane region" description="Helical" evidence="1">
    <location>
        <begin position="275"/>
        <end position="297"/>
    </location>
</feature>
<proteinExistence type="predicted"/>
<name>A0A6I2GES9_9LACT</name>
<keyword evidence="1" id="KW-0472">Membrane</keyword>
<dbReference type="AlphaFoldDB" id="A0A6I2GES9"/>
<dbReference type="Proteomes" id="UP000430975">
    <property type="component" value="Unassembled WGS sequence"/>
</dbReference>
<accession>A0A6I2GES9</accession>
<protein>
    <submittedName>
        <fullName evidence="2">Uncharacterized protein</fullName>
    </submittedName>
</protein>
<dbReference type="EMBL" id="WJQS01000012">
    <property type="protein sequence ID" value="MRI86350.1"/>
    <property type="molecule type" value="Genomic_DNA"/>
</dbReference>
<feature type="transmembrane region" description="Helical" evidence="1">
    <location>
        <begin position="49"/>
        <end position="67"/>
    </location>
</feature>
<feature type="transmembrane region" description="Helical" evidence="1">
    <location>
        <begin position="21"/>
        <end position="43"/>
    </location>
</feature>
<sequence>MQAAENTNKGASFDYQKILNLVNLLQHNFYLVFILTLLLFITISFSTQTGWLLLSLSLLGAYLFANYKTSQSLELNRKIETWFTHQVIMVPEKLKELDSYTQQISEETRELYHSVKTKAHTQVENIKDNYQQSTQGVSKVQKLPSVDQAILDEKNQLSTAQLANDSGSLRRRRRLQAQARKTQQIKQQQVESSEGNTSALIHASDKTSTLSFIMWILLTALALFIYYSGINNYSLFDVNASVLWNSHQQTTFSMSEVIEALGYGALFDNSGQSEFYQMIFTIIAYYLPVVFAVLSFLRSKVSGFIQFIISVIMGGGMSYLIYLAIDSNLFIRYDNDYGSVSTDLGLGSQMILGSIILLLVCSLFKMFKGK</sequence>
<feature type="transmembrane region" description="Helical" evidence="1">
    <location>
        <begin position="304"/>
        <end position="325"/>
    </location>
</feature>
<dbReference type="RefSeq" id="WP_153864028.1">
    <property type="nucleotide sequence ID" value="NZ_WJQS01000012.1"/>
</dbReference>